<evidence type="ECO:0000313" key="1">
    <source>
        <dbReference type="EMBL" id="BCB67482.1"/>
    </source>
</evidence>
<name>A0A6F8X013_9VIRU</name>
<reference evidence="1" key="1">
    <citation type="journal article" date="2021" name="Microbiol. Resour. Announc.">
        <title>Genome Sequence of Lymphocystis Disease Virus 2 LCDV-JP_Oita_2018, Isolated from a Diseased Japanese Flounder (Paralichthys olivaceus) in Japan.</title>
        <authorList>
            <person name="Kawato S."/>
            <person name="Nozaki R."/>
            <person name="Hirono I."/>
            <person name="Kondo H."/>
        </authorList>
    </citation>
    <scope>NUCLEOTIDE SEQUENCE</scope>
    <source>
        <strain evidence="1">LCDV-JP_Oita_2018</strain>
    </source>
</reference>
<dbReference type="Proteomes" id="UP000501113">
    <property type="component" value="Segment"/>
</dbReference>
<organism evidence="1">
    <name type="scientific">Lymphocystis disease virus 2</name>
    <dbReference type="NCBI Taxonomy" id="159183"/>
    <lineage>
        <taxon>Viruses</taxon>
        <taxon>Varidnaviria</taxon>
        <taxon>Bamfordvirae</taxon>
        <taxon>Nucleocytoviricota</taxon>
        <taxon>Megaviricetes</taxon>
        <taxon>Pimascovirales</taxon>
        <taxon>Pimascovirales incertae sedis</taxon>
        <taxon>Iridoviridae</taxon>
        <taxon>Alphairidovirinae</taxon>
        <taxon>Lymphocystivirus</taxon>
        <taxon>Lymphocystivirus paralichthys1</taxon>
    </lineage>
</organism>
<protein>
    <submittedName>
        <fullName evidence="1">Uncharacterized protein</fullName>
    </submittedName>
</protein>
<sequence>MTENNILVTVSLLPKYNRLVYCRVCNGLNSIVFFIDTICVGVIHDFNIKIETNFILGEFYVDCDKFNSAMYFYLKLSHRFSYAILYDSNCTIVALVKLYFINYSYESYGYIL</sequence>
<accession>A0A6F8X013</accession>
<proteinExistence type="predicted"/>
<dbReference type="EMBL" id="LC534415">
    <property type="protein sequence ID" value="BCB67482.1"/>
    <property type="molecule type" value="Genomic_DNA"/>
</dbReference>